<protein>
    <submittedName>
        <fullName evidence="1">Uncharacterized protein</fullName>
    </submittedName>
</protein>
<accession>A0A7K1V2L2</accession>
<comment type="caution">
    <text evidence="1">The sequence shown here is derived from an EMBL/GenBank/DDBJ whole genome shotgun (WGS) entry which is preliminary data.</text>
</comment>
<dbReference type="Proteomes" id="UP000466794">
    <property type="component" value="Unassembled WGS sequence"/>
</dbReference>
<dbReference type="EMBL" id="WRPP01000005">
    <property type="protein sequence ID" value="MVU80883.1"/>
    <property type="molecule type" value="Genomic_DNA"/>
</dbReference>
<name>A0A7K1V2L2_9NOCA</name>
<evidence type="ECO:0000313" key="1">
    <source>
        <dbReference type="EMBL" id="MVU80883.1"/>
    </source>
</evidence>
<organism evidence="1 2">
    <name type="scientific">Nocardia terrae</name>
    <dbReference type="NCBI Taxonomy" id="2675851"/>
    <lineage>
        <taxon>Bacteria</taxon>
        <taxon>Bacillati</taxon>
        <taxon>Actinomycetota</taxon>
        <taxon>Actinomycetes</taxon>
        <taxon>Mycobacteriales</taxon>
        <taxon>Nocardiaceae</taxon>
        <taxon>Nocardia</taxon>
    </lineage>
</organism>
<dbReference type="AlphaFoldDB" id="A0A7K1V2L2"/>
<sequence>MRSIFDHGLRCGLPAPIDALAVLRDELVGQGLLAAEMDQTTADLSFTFEGETRREVFNFTGSTPGS</sequence>
<gene>
    <name evidence="1" type="ORF">GPX89_26985</name>
</gene>
<reference evidence="1 2" key="1">
    <citation type="submission" date="2019-12" db="EMBL/GenBank/DDBJ databases">
        <title>Nocardia sp. nov. ET3-3 isolated from soil.</title>
        <authorList>
            <person name="Kanchanasin P."/>
            <person name="Tanasupawat S."/>
            <person name="Yuki M."/>
            <person name="Kudo T."/>
        </authorList>
    </citation>
    <scope>NUCLEOTIDE SEQUENCE [LARGE SCALE GENOMIC DNA]</scope>
    <source>
        <strain evidence="1 2">ET3-3</strain>
    </source>
</reference>
<dbReference type="RefSeq" id="WP_157390438.1">
    <property type="nucleotide sequence ID" value="NZ_WRPP01000005.1"/>
</dbReference>
<proteinExistence type="predicted"/>
<keyword evidence="2" id="KW-1185">Reference proteome</keyword>
<evidence type="ECO:0000313" key="2">
    <source>
        <dbReference type="Proteomes" id="UP000466794"/>
    </source>
</evidence>